<evidence type="ECO:0000313" key="3">
    <source>
        <dbReference type="EMBL" id="AWA82215.1"/>
    </source>
</evidence>
<dbReference type="GO" id="GO:0004519">
    <property type="term" value="F:endonuclease activity"/>
    <property type="evidence" value="ECO:0007669"/>
    <property type="project" value="InterPro"/>
</dbReference>
<feature type="domain" description="Homing endonuclease LAGLIDADG" evidence="2">
    <location>
        <begin position="165"/>
        <end position="269"/>
    </location>
</feature>
<dbReference type="RefSeq" id="YP_009486090.1">
    <property type="nucleotide sequence ID" value="NC_037757.1"/>
</dbReference>
<geneLocation type="mitochondrion" evidence="3"/>
<dbReference type="GO" id="GO:0005739">
    <property type="term" value="C:mitochondrion"/>
    <property type="evidence" value="ECO:0007669"/>
    <property type="project" value="UniProtKB-ARBA"/>
</dbReference>
<protein>
    <recommendedName>
        <fullName evidence="2">Homing endonuclease LAGLIDADG domain-containing protein</fullName>
    </recommendedName>
</protein>
<gene>
    <name evidence="3" type="primary">orf300</name>
</gene>
<dbReference type="InterPro" id="IPR051289">
    <property type="entry name" value="LAGLIDADG_Endonuclease"/>
</dbReference>
<dbReference type="InterPro" id="IPR004860">
    <property type="entry name" value="LAGLIDADG_dom"/>
</dbReference>
<proteinExistence type="predicted"/>
<evidence type="ECO:0000259" key="2">
    <source>
        <dbReference type="Pfam" id="PF00961"/>
    </source>
</evidence>
<dbReference type="Pfam" id="PF00961">
    <property type="entry name" value="LAGLIDADG_1"/>
    <property type="match status" value="2"/>
</dbReference>
<name>A0A2S0S4D8_9AGAM</name>
<accession>A0A2S0S4D8</accession>
<dbReference type="Gene3D" id="3.10.28.10">
    <property type="entry name" value="Homing endonucleases"/>
    <property type="match status" value="2"/>
</dbReference>
<dbReference type="PANTHER" id="PTHR36181">
    <property type="entry name" value="INTRON-ENCODED ENDONUCLEASE AI3-RELATED"/>
    <property type="match status" value="1"/>
</dbReference>
<sequence length="300" mass="34831">MVKGDPKLILNPWWVTGITDGEGNFSVFVTQGVNKPKVNLTFKVDQKEDSAGILYDLLRFFKCGNVVLDSRGYKTYKVSNIADIFKYILPHFDKYSLITSKQLNYLAFKEIAILTKDKEYLNLQGLNNIIAISNSMNSRRSFLEKWTFLEQQKLNQIDPHWLQAFIDGEGSFQFGIATRLSRGRPYVATTPSLEIAQNTHDIKVLNWIKNFFGAGYLKPKFDVSNFQEVVSVRGVSRYILRDSSFIINFIDKYPMLTRKQEDYLKWKELVFLKDKRAFDTEDGRAMMESIKLSMNRGKYK</sequence>
<organism evidence="3">
    <name type="scientific">Cantharellus lutescens</name>
    <dbReference type="NCBI Taxonomy" id="104198"/>
    <lineage>
        <taxon>Eukaryota</taxon>
        <taxon>Fungi</taxon>
        <taxon>Dikarya</taxon>
        <taxon>Basidiomycota</taxon>
        <taxon>Agaricomycotina</taxon>
        <taxon>Agaricomycetes</taxon>
        <taxon>Cantharellales</taxon>
        <taxon>Hydnaceae</taxon>
        <taxon>Cantharellus</taxon>
    </lineage>
</organism>
<dbReference type="PANTHER" id="PTHR36181:SF3">
    <property type="entry name" value="INTRON-ENCODED DNA ENDONUCLEASE AI5 BETA"/>
    <property type="match status" value="1"/>
</dbReference>
<evidence type="ECO:0000256" key="1">
    <source>
        <dbReference type="ARBA" id="ARBA00002670"/>
    </source>
</evidence>
<keyword evidence="3" id="KW-0496">Mitochondrion</keyword>
<comment type="function">
    <text evidence="1">Mitochondrial DNA endonuclease involved in intron homing.</text>
</comment>
<reference evidence="3" key="1">
    <citation type="journal article" date="2018" name="Int. J. Biol. Macromol.">
        <title>Characterization of the mitochondrial genomes of three species in the ectomycorrhizal genus Cantharellus and phylogeny of Agaricomycetes.</title>
        <authorList>
            <person name="Li Q."/>
            <person name="Liao M."/>
            <person name="Yang M."/>
            <person name="Xiong C."/>
            <person name="Jin X."/>
            <person name="Chen Z."/>
            <person name="Huang W."/>
        </authorList>
    </citation>
    <scope>NUCLEOTIDE SEQUENCE</scope>
    <source>
        <strain evidence="3">S144</strain>
    </source>
</reference>
<dbReference type="EMBL" id="MG602719">
    <property type="protein sequence ID" value="AWA82215.1"/>
    <property type="molecule type" value="Genomic_DNA"/>
</dbReference>
<dbReference type="AlphaFoldDB" id="A0A2S0S4D8"/>
<dbReference type="InterPro" id="IPR027434">
    <property type="entry name" value="Homing_endonucl"/>
</dbReference>
<dbReference type="GeneID" id="36938730"/>
<dbReference type="SUPFAM" id="SSF55608">
    <property type="entry name" value="Homing endonucleases"/>
    <property type="match status" value="2"/>
</dbReference>
<feature type="domain" description="Homing endonuclease LAGLIDADG" evidence="2">
    <location>
        <begin position="16"/>
        <end position="111"/>
    </location>
</feature>